<evidence type="ECO:0000313" key="3">
    <source>
        <dbReference type="Proteomes" id="UP000321514"/>
    </source>
</evidence>
<sequence length="81" mass="9456">MKERERQQGTGGWAPSRSNPTRDFEATLTREPEAALNWVQRLLRVLRFIGFVRIVNVIMVAAPFRETLRRVIFVPDTARLF</sequence>
<organism evidence="2 3">
    <name type="scientific">Myxococcus fulvus</name>
    <dbReference type="NCBI Taxonomy" id="33"/>
    <lineage>
        <taxon>Bacteria</taxon>
        <taxon>Pseudomonadati</taxon>
        <taxon>Myxococcota</taxon>
        <taxon>Myxococcia</taxon>
        <taxon>Myxococcales</taxon>
        <taxon>Cystobacterineae</taxon>
        <taxon>Myxococcaceae</taxon>
        <taxon>Myxococcus</taxon>
    </lineage>
</organism>
<comment type="caution">
    <text evidence="2">The sequence shown here is derived from an EMBL/GenBank/DDBJ whole genome shotgun (WGS) entry which is preliminary data.</text>
</comment>
<dbReference type="AlphaFoldDB" id="A0A511SSQ1"/>
<proteinExistence type="predicted"/>
<gene>
    <name evidence="2" type="ORF">MFU01_00070</name>
</gene>
<evidence type="ECO:0000313" key="2">
    <source>
        <dbReference type="EMBL" id="GEN04970.1"/>
    </source>
</evidence>
<evidence type="ECO:0000256" key="1">
    <source>
        <dbReference type="SAM" id="MobiDB-lite"/>
    </source>
</evidence>
<dbReference type="EMBL" id="BJXR01000002">
    <property type="protein sequence ID" value="GEN04970.1"/>
    <property type="molecule type" value="Genomic_DNA"/>
</dbReference>
<feature type="region of interest" description="Disordered" evidence="1">
    <location>
        <begin position="1"/>
        <end position="26"/>
    </location>
</feature>
<name>A0A511SSQ1_MYXFU</name>
<reference evidence="2 3" key="1">
    <citation type="submission" date="2019-07" db="EMBL/GenBank/DDBJ databases">
        <title>Whole genome shotgun sequence of Myxococcus fulvus NBRC 100333.</title>
        <authorList>
            <person name="Hosoyama A."/>
            <person name="Uohara A."/>
            <person name="Ohji S."/>
            <person name="Ichikawa N."/>
        </authorList>
    </citation>
    <scope>NUCLEOTIDE SEQUENCE [LARGE SCALE GENOMIC DNA]</scope>
    <source>
        <strain evidence="2 3">NBRC 100333</strain>
    </source>
</reference>
<protein>
    <submittedName>
        <fullName evidence="2">Uncharacterized protein</fullName>
    </submittedName>
</protein>
<dbReference type="Proteomes" id="UP000321514">
    <property type="component" value="Unassembled WGS sequence"/>
</dbReference>
<accession>A0A511SSQ1</accession>